<dbReference type="GO" id="GO:0016324">
    <property type="term" value="C:apical plasma membrane"/>
    <property type="evidence" value="ECO:0007669"/>
    <property type="project" value="UniProtKB-SubCell"/>
</dbReference>
<dbReference type="Pfam" id="PF26574">
    <property type="entry name" value="GAIN_ADGRG2"/>
    <property type="match status" value="1"/>
</dbReference>
<evidence type="ECO:0000256" key="14">
    <source>
        <dbReference type="ARBA" id="ARBA00069918"/>
    </source>
</evidence>
<dbReference type="InterPro" id="IPR058857">
    <property type="entry name" value="GAIN_ADGRG2/6"/>
</dbReference>
<comment type="caution">
    <text evidence="21">The sequence shown here is derived from an EMBL/GenBank/DDBJ whole genome shotgun (WGS) entry which is preliminary data.</text>
</comment>
<feature type="compositionally biased region" description="Polar residues" evidence="17">
    <location>
        <begin position="785"/>
        <end position="796"/>
    </location>
</feature>
<dbReference type="PRINTS" id="PR00249">
    <property type="entry name" value="GPCRSECRETIN"/>
</dbReference>
<gene>
    <name evidence="21" type="ORF">F2P81_019568</name>
</gene>
<feature type="compositionally biased region" description="Low complexity" evidence="17">
    <location>
        <begin position="509"/>
        <end position="527"/>
    </location>
</feature>
<feature type="transmembrane region" description="Helical" evidence="18">
    <location>
        <begin position="1891"/>
        <end position="1913"/>
    </location>
</feature>
<evidence type="ECO:0000256" key="12">
    <source>
        <dbReference type="ARBA" id="ARBA00023180"/>
    </source>
</evidence>
<keyword evidence="11" id="KW-0675">Receptor</keyword>
<comment type="subunit">
    <text evidence="16">Heterodimer of 2 chains generated by proteolytic processing; the large extracellular N-terminal fragment and the membrane-bound C-terminal fragment predominantly remain associated and non-covalently linked. Interacts with CFTR.</text>
</comment>
<dbReference type="SUPFAM" id="SSF81321">
    <property type="entry name" value="Family A G protein-coupled receptor-like"/>
    <property type="match status" value="1"/>
</dbReference>
<evidence type="ECO:0000256" key="4">
    <source>
        <dbReference type="ARBA" id="ARBA00022553"/>
    </source>
</evidence>
<feature type="region of interest" description="Disordered" evidence="17">
    <location>
        <begin position="501"/>
        <end position="584"/>
    </location>
</feature>
<keyword evidence="10" id="KW-1015">Disulfide bond</keyword>
<evidence type="ECO:0000256" key="10">
    <source>
        <dbReference type="ARBA" id="ARBA00023157"/>
    </source>
</evidence>
<evidence type="ECO:0000313" key="22">
    <source>
        <dbReference type="Proteomes" id="UP000438429"/>
    </source>
</evidence>
<keyword evidence="9 18" id="KW-0472">Membrane</keyword>
<dbReference type="GO" id="GO:0007166">
    <property type="term" value="P:cell surface receptor signaling pathway"/>
    <property type="evidence" value="ECO:0007669"/>
    <property type="project" value="InterPro"/>
</dbReference>
<evidence type="ECO:0000256" key="6">
    <source>
        <dbReference type="ARBA" id="ARBA00022729"/>
    </source>
</evidence>
<feature type="domain" description="G-protein coupled receptors family 2 profile 2" evidence="20">
    <location>
        <begin position="1785"/>
        <end position="2041"/>
    </location>
</feature>
<evidence type="ECO:0000259" key="19">
    <source>
        <dbReference type="PROSITE" id="PS50221"/>
    </source>
</evidence>
<accession>A0A6A4SBK9</accession>
<keyword evidence="13" id="KW-0807">Transducer</keyword>
<evidence type="ECO:0000256" key="3">
    <source>
        <dbReference type="ARBA" id="ARBA00022475"/>
    </source>
</evidence>
<dbReference type="Gene3D" id="1.20.1070.10">
    <property type="entry name" value="Rhodopsin 7-helix transmembrane proteins"/>
    <property type="match status" value="1"/>
</dbReference>
<feature type="region of interest" description="Disordered" evidence="17">
    <location>
        <begin position="1"/>
        <end position="117"/>
    </location>
</feature>
<evidence type="ECO:0000259" key="20">
    <source>
        <dbReference type="PROSITE" id="PS50261"/>
    </source>
</evidence>
<dbReference type="Proteomes" id="UP000438429">
    <property type="component" value="Unassembled WGS sequence"/>
</dbReference>
<evidence type="ECO:0000256" key="8">
    <source>
        <dbReference type="ARBA" id="ARBA00023040"/>
    </source>
</evidence>
<name>A0A6A4SBK9_SCOMX</name>
<feature type="region of interest" description="Disordered" evidence="17">
    <location>
        <begin position="2070"/>
        <end position="2143"/>
    </location>
</feature>
<dbReference type="PROSITE" id="PS50221">
    <property type="entry name" value="GAIN_B"/>
    <property type="match status" value="1"/>
</dbReference>
<dbReference type="InterPro" id="IPR017981">
    <property type="entry name" value="GPCR_2-like_7TM"/>
</dbReference>
<feature type="compositionally biased region" description="Polar residues" evidence="17">
    <location>
        <begin position="2070"/>
        <end position="2093"/>
    </location>
</feature>
<dbReference type="PROSITE" id="PS00650">
    <property type="entry name" value="G_PROTEIN_RECEP_F2_2"/>
    <property type="match status" value="1"/>
</dbReference>
<evidence type="ECO:0000256" key="17">
    <source>
        <dbReference type="SAM" id="MobiDB-lite"/>
    </source>
</evidence>
<evidence type="ECO:0000256" key="5">
    <source>
        <dbReference type="ARBA" id="ARBA00022692"/>
    </source>
</evidence>
<dbReference type="InterPro" id="IPR000832">
    <property type="entry name" value="GPCR_2_secretin-like"/>
</dbReference>
<feature type="compositionally biased region" description="Basic and acidic residues" evidence="17">
    <location>
        <begin position="1"/>
        <end position="43"/>
    </location>
</feature>
<evidence type="ECO:0000256" key="2">
    <source>
        <dbReference type="ARBA" id="ARBA00007343"/>
    </source>
</evidence>
<keyword evidence="5 18" id="KW-0812">Transmembrane</keyword>
<organism evidence="21 22">
    <name type="scientific">Scophthalmus maximus</name>
    <name type="common">Turbot</name>
    <name type="synonym">Psetta maxima</name>
    <dbReference type="NCBI Taxonomy" id="52904"/>
    <lineage>
        <taxon>Eukaryota</taxon>
        <taxon>Metazoa</taxon>
        <taxon>Chordata</taxon>
        <taxon>Craniata</taxon>
        <taxon>Vertebrata</taxon>
        <taxon>Euteleostomi</taxon>
        <taxon>Actinopterygii</taxon>
        <taxon>Neopterygii</taxon>
        <taxon>Teleostei</taxon>
        <taxon>Neoteleostei</taxon>
        <taxon>Acanthomorphata</taxon>
        <taxon>Carangaria</taxon>
        <taxon>Pleuronectiformes</taxon>
        <taxon>Pleuronectoidei</taxon>
        <taxon>Scophthalmidae</taxon>
        <taxon>Scophthalmus</taxon>
    </lineage>
</organism>
<evidence type="ECO:0000256" key="18">
    <source>
        <dbReference type="SAM" id="Phobius"/>
    </source>
</evidence>
<keyword evidence="7 18" id="KW-1133">Transmembrane helix</keyword>
<feature type="region of interest" description="Disordered" evidence="17">
    <location>
        <begin position="1439"/>
        <end position="1488"/>
    </location>
</feature>
<evidence type="ECO:0000256" key="11">
    <source>
        <dbReference type="ARBA" id="ARBA00023170"/>
    </source>
</evidence>
<feature type="transmembrane region" description="Helical" evidence="18">
    <location>
        <begin position="1941"/>
        <end position="1969"/>
    </location>
</feature>
<dbReference type="PANTHER" id="PTHR12011">
    <property type="entry name" value="ADHESION G-PROTEIN COUPLED RECEPTOR"/>
    <property type="match status" value="1"/>
</dbReference>
<dbReference type="Pfam" id="PF01825">
    <property type="entry name" value="GPS"/>
    <property type="match status" value="1"/>
</dbReference>
<feature type="transmembrane region" description="Helical" evidence="18">
    <location>
        <begin position="1990"/>
        <end position="2012"/>
    </location>
</feature>
<feature type="compositionally biased region" description="Polar residues" evidence="17">
    <location>
        <begin position="557"/>
        <end position="584"/>
    </location>
</feature>
<dbReference type="PROSITE" id="PS50261">
    <property type="entry name" value="G_PROTEIN_RECEP_F2_4"/>
    <property type="match status" value="1"/>
</dbReference>
<dbReference type="SMART" id="SM00303">
    <property type="entry name" value="GPS"/>
    <property type="match status" value="1"/>
</dbReference>
<feature type="transmembrane region" description="Helical" evidence="18">
    <location>
        <begin position="1821"/>
        <end position="1838"/>
    </location>
</feature>
<sequence>MREERRRATEVRGRGLRAGERRPARRQGERETQARTAETKQNPEEDTSTVAALDSRESGGRDDGNDGGTRAACDHSEDDESPAVGQTRIHAHEQKPTSHARMQTVGTSGKGMTMDVQSPCSREASTALGYFLGDTKAVLNGCEDHWTLPDRSAMPLLFQMTVCVDIRVVRPGAWVAFSYSSVYAPKPELGLEGDDGALYGWLLRVRHRFPLRLSPTVWHRVCLRRDVRRNSFSLEVDGAMVAERTVIAQAIAPSGSLRLGCRPRDRLFGAERGEVELYLFRMWADLGDHGLCEDGTVIGWDTRYWRFSSLNARQTDPNLLCGSTQTNCYIGQLCSNTDAFFWMSLSAEAKKSSNINTEVKDLVSKALKCNRQPAKFLDFCQPDKKVEVVDVSCSAEEADGENSEKKAPRNATCGVLLKLSPAVSACELQRAGVIALQQAGNAKIRARITGEVERVGQFFALRINIRSPIFDIDTIKRLLSLNDCNPVLGKANETLAVILTDSSCPEPPTTKQRTTQPPTTSKSTRSSEALAPTVSNNIRQTNTTTDKTTADHRKNESQGTAQPNMTTSPATVNSTQSSTAQPVLQTTSQNITVAVTDSTGLHYNGSDNKTSLTPSPTHTTTVYNVTTADGHIPFPINTTVYNITAAGLFTSSPNDTTLSTVTTVTSPTAVYNITAHNTTGHNVTTADTFTSSSPNDTTVYNLTTVIPSHNQTTQHSVTPAGTSRKQHNSTVTTANTTASPYTPLSSTIVYNVTATANYYTTASKNYTAEYNTTTVDNDRSPRTDAITTSDVSTSKTSPDHTIVYNVTKANNNSTLHNISTTEYNVTPAANNFTTASYNHTTEYNVTTAANNYTTGNNITTTTNNYTTASPNHTAQYNITKTTNNYSTASNSYTTNDTSVSSNHTTEYNLTTATINYTTASTNYTSGYNVTTIDNNITMGSKHYTTNYTSGYNVTTIDNNITMGSKHYTTNYTSGYNVTTVTNHPTTATNNHTTGYRVATAANNYTTGSNNYTTNYTTASPNYTTEYNLTTATINYTTASTNCTSGYNVTTVTNHPTTATNNHTTGYSVATAANNYTTGSNNYTTNYTTASPNYTTEYSVTTAASNYTTALNNNTTEHNMTTATNSYTTASKNNTTEYNVTIATNNYTTGSENYTTNFTTASPNYTTEYNVATVTNHHTTATNNHTTGYSVTTAASNYTTGSNNYTTNYTTASPNYTTEYSVTTAASNYTTEYNVSTANNKNLENGTITTSNATVSTFTLSPNNTIVTTVSNNYTTVENLTTTTLSSNNMTAVPIRETLQNTTASYKNTTVSNTSPQVNETLNNATISIKNLTVNNNASVVDNSTKPTASPLNNRTKNRTTANATLSITTSIKNDTNSTIPATTIDPSATHNVTPGISYNQSSNTISSTAAVNLTTKDPGVNLTTTTPANAYLEHTSTISSTTPTAAATATTTFGPPPTQSSTTSADVSSTSTTTLQTTTLTRTTTTTSTATTISKTMMKTTIGQEAQEEQANELLNQTQDASQLNSSQVGQLVGQLEKLLDGPTVSQSVGQKAIGIISNLMDGDPAALSASANRLIRVVDSVGLRAVVSGDREILSSNSLVLAIRTVDGTNFPSLLVNFFNSDNVQIRALDRSGYKRSGSALGSVFLPSTLTAGLSPEQQQQASRVQFTFHTKNAFFQDKALGDKTLVSSVLGASVANLSISNLTENILFTIRNINPMPGNFVASCAFWDFTVNDGQGGWSSAGCFVVNATSDDTTCSCNHLTSFAILLDLSRDVLIDRQHAQILTFVTYIGCGISAIFLAVTLLTYLSFEKLLRDIPAKILVQLCLSLLLLNLVFLLDGWLALYPAIGLCISTAFFLHYFLLTSFTWAGLEALHMYLSIVQVFTPYLSRYMLKFSLMGWGIPLLVVIIIISVDKDNYGLVTYGKYSDGTSDDFCWLLNDIAFYVGVVAYFLLVFVLCLLVFVVVMVQLSRIKKRNPQNQSPNRGVLTDLRSVSGLVVLLGLTWGFALFAWGPLYIPFVYLFTIFNSLQGFLVFVFHCAVKENVRRQWRTYLCCGRLRLAENSEWSHKATQNNRTLSTATAFTSGPHSTSGKSSVVGEGTNSSAEYPTAPTATSSSTSCTDGTRQCTARPDQEILSVTQDEGF</sequence>
<evidence type="ECO:0000256" key="9">
    <source>
        <dbReference type="ARBA" id="ARBA00023136"/>
    </source>
</evidence>
<dbReference type="FunFam" id="1.20.1070.10:FF:000043">
    <property type="entry name" value="adhesion G-protein coupled receptor G2 isoform X1"/>
    <property type="match status" value="1"/>
</dbReference>
<dbReference type="InterPro" id="IPR000203">
    <property type="entry name" value="GPS"/>
</dbReference>
<dbReference type="PANTHER" id="PTHR12011:SF264">
    <property type="entry name" value="ADHESION G-PROTEIN COUPLED RECEPTOR G2"/>
    <property type="match status" value="1"/>
</dbReference>
<dbReference type="GO" id="GO:0007189">
    <property type="term" value="P:adenylate cyclase-activating G protein-coupled receptor signaling pathway"/>
    <property type="evidence" value="ECO:0007669"/>
    <property type="project" value="TreeGrafter"/>
</dbReference>
<dbReference type="Pfam" id="PF00002">
    <property type="entry name" value="7tm_2"/>
    <property type="match status" value="1"/>
</dbReference>
<keyword evidence="3" id="KW-1003">Cell membrane</keyword>
<protein>
    <recommendedName>
        <fullName evidence="14">Adhesion G-protein coupled receptor G2</fullName>
    </recommendedName>
    <alternativeName>
        <fullName evidence="15">G-protein coupled receptor 64</fullName>
    </alternativeName>
</protein>
<evidence type="ECO:0000256" key="1">
    <source>
        <dbReference type="ARBA" id="ARBA00004424"/>
    </source>
</evidence>
<keyword evidence="8" id="KW-0297">G-protein coupled receptor</keyword>
<feature type="domain" description="GAIN-B" evidence="19">
    <location>
        <begin position="1613"/>
        <end position="1775"/>
    </location>
</feature>
<dbReference type="InterPro" id="IPR057244">
    <property type="entry name" value="GAIN_B"/>
</dbReference>
<evidence type="ECO:0000256" key="13">
    <source>
        <dbReference type="ARBA" id="ARBA00023224"/>
    </source>
</evidence>
<dbReference type="InterPro" id="IPR013320">
    <property type="entry name" value="ConA-like_dom_sf"/>
</dbReference>
<feature type="transmembrane region" description="Helical" evidence="18">
    <location>
        <begin position="2018"/>
        <end position="2040"/>
    </location>
</feature>
<dbReference type="SUPFAM" id="SSF49899">
    <property type="entry name" value="Concanavalin A-like lectins/glucanases"/>
    <property type="match status" value="1"/>
</dbReference>
<evidence type="ECO:0000256" key="16">
    <source>
        <dbReference type="ARBA" id="ARBA00093560"/>
    </source>
</evidence>
<dbReference type="InterPro" id="IPR017983">
    <property type="entry name" value="GPCR_2_secretin-like_CS"/>
</dbReference>
<feature type="transmembrane region" description="Helical" evidence="18">
    <location>
        <begin position="1844"/>
        <end position="1871"/>
    </location>
</feature>
<feature type="compositionally biased region" description="Low complexity" evidence="17">
    <location>
        <begin position="2102"/>
        <end position="2123"/>
    </location>
</feature>
<comment type="similarity">
    <text evidence="2">Belongs to the G-protein coupled receptor 2 family. Adhesion G-protein coupled receptor (ADGR) subfamily.</text>
</comment>
<keyword evidence="6" id="KW-0732">Signal</keyword>
<feature type="region of interest" description="Disordered" evidence="17">
    <location>
        <begin position="773"/>
        <end position="796"/>
    </location>
</feature>
<feature type="compositionally biased region" description="Basic and acidic residues" evidence="17">
    <location>
        <begin position="54"/>
        <end position="64"/>
    </location>
</feature>
<evidence type="ECO:0000256" key="15">
    <source>
        <dbReference type="ARBA" id="ARBA00083924"/>
    </source>
</evidence>
<dbReference type="FunFam" id="2.60.220.50:FF:000003">
    <property type="entry name" value="adhesion G-protein coupled receptor G2 isoform X2"/>
    <property type="match status" value="1"/>
</dbReference>
<keyword evidence="4" id="KW-0597">Phosphoprotein</keyword>
<proteinExistence type="inferred from homology"/>
<evidence type="ECO:0000313" key="21">
    <source>
        <dbReference type="EMBL" id="KAF0028481.1"/>
    </source>
</evidence>
<dbReference type="InterPro" id="IPR046338">
    <property type="entry name" value="GAIN_dom_sf"/>
</dbReference>
<dbReference type="GO" id="GO:0004930">
    <property type="term" value="F:G protein-coupled receptor activity"/>
    <property type="evidence" value="ECO:0007669"/>
    <property type="project" value="UniProtKB-KW"/>
</dbReference>
<feature type="transmembrane region" description="Helical" evidence="18">
    <location>
        <begin position="1787"/>
        <end position="1809"/>
    </location>
</feature>
<comment type="subcellular location">
    <subcellularLocation>
        <location evidence="1">Apical cell membrane</location>
        <topology evidence="1">Multi-pass membrane protein</topology>
    </subcellularLocation>
</comment>
<evidence type="ECO:0000256" key="7">
    <source>
        <dbReference type="ARBA" id="ARBA00022989"/>
    </source>
</evidence>
<reference evidence="21 22" key="1">
    <citation type="submission" date="2019-06" db="EMBL/GenBank/DDBJ databases">
        <title>Draft genomes of female and male turbot (Scophthalmus maximus).</title>
        <authorList>
            <person name="Xu H."/>
            <person name="Xu X.-W."/>
            <person name="Shao C."/>
            <person name="Chen S."/>
        </authorList>
    </citation>
    <scope>NUCLEOTIDE SEQUENCE [LARGE SCALE GENOMIC DNA]</scope>
    <source>
        <strain evidence="21">Ysfricsl-2016a</strain>
        <tissue evidence="21">Blood</tissue>
    </source>
</reference>
<keyword evidence="12" id="KW-0325">Glycoprotein</keyword>
<dbReference type="EMBL" id="VEVO01000017">
    <property type="protein sequence ID" value="KAF0028481.1"/>
    <property type="molecule type" value="Genomic_DNA"/>
</dbReference>
<dbReference type="Gene3D" id="2.60.220.50">
    <property type="match status" value="1"/>
</dbReference>